<gene>
    <name evidence="1" type="ORF">HF909_15930</name>
</gene>
<dbReference type="Proteomes" id="UP000593970">
    <property type="component" value="Chromosome"/>
</dbReference>
<name>A0AA92JU35_RALSL</name>
<sequence length="260" mass="28843">MGTTNNALPNWPREFYEPSDQSAFLFYVVFGANVGELRLSRSQYRCEGVPTGIDVMAYGPSEHAEVADSFRKGYVWDELQARRPALAADVAAQLACVIVRGSVPDAPSLNYFRDTIGLLTCLLDSGGVAIYDPQSFAWWSPDDWKARVFEPASPQPFEHVTILVSDEGGDLQWFHTRGLRKYGRPDLSLHGVPIDYRAAVVDLFNRFITFQASGGVIREGQQIRVQALPEGMVCVHGGDEDDPDFNNTRIEIAWPATVDG</sequence>
<accession>A0AA92JU35</accession>
<evidence type="ECO:0008006" key="3">
    <source>
        <dbReference type="Google" id="ProtNLM"/>
    </source>
</evidence>
<protein>
    <recommendedName>
        <fullName evidence="3">DUF4261 domain-containing protein</fullName>
    </recommendedName>
</protein>
<proteinExistence type="predicted"/>
<organism evidence="1 2">
    <name type="scientific">Ralstonia solanacearum</name>
    <name type="common">Pseudomonas solanacearum</name>
    <dbReference type="NCBI Taxonomy" id="305"/>
    <lineage>
        <taxon>Bacteria</taxon>
        <taxon>Pseudomonadati</taxon>
        <taxon>Pseudomonadota</taxon>
        <taxon>Betaproteobacteria</taxon>
        <taxon>Burkholderiales</taxon>
        <taxon>Burkholderiaceae</taxon>
        <taxon>Ralstonia</taxon>
        <taxon>Ralstonia solanacearum species complex</taxon>
    </lineage>
</organism>
<reference evidence="2" key="1">
    <citation type="submission" date="2020-04" db="EMBL/GenBank/DDBJ databases">
        <title>Ralstonia solanacearum UW576, UW763, UW773, and UW774.</title>
        <authorList>
            <person name="Steidl O."/>
            <person name="Truchon A."/>
            <person name="Allen C."/>
        </authorList>
    </citation>
    <scope>NUCLEOTIDE SEQUENCE [LARGE SCALE GENOMIC DNA]</scope>
    <source>
        <strain evidence="2">UW774</strain>
    </source>
</reference>
<dbReference type="AlphaFoldDB" id="A0AA92JU35"/>
<evidence type="ECO:0000313" key="2">
    <source>
        <dbReference type="Proteomes" id="UP000593970"/>
    </source>
</evidence>
<evidence type="ECO:0000313" key="1">
    <source>
        <dbReference type="EMBL" id="QOK97768.1"/>
    </source>
</evidence>
<dbReference type="EMBL" id="CP051169">
    <property type="protein sequence ID" value="QOK97768.1"/>
    <property type="molecule type" value="Genomic_DNA"/>
</dbReference>